<keyword evidence="1" id="KW-1185">Reference proteome</keyword>
<name>A0A5S6Q6I8_TRIMR</name>
<evidence type="ECO:0000313" key="1">
    <source>
        <dbReference type="Proteomes" id="UP000046395"/>
    </source>
</evidence>
<proteinExistence type="predicted"/>
<accession>A0A5S6Q6I8</accession>
<reference evidence="2" key="1">
    <citation type="submission" date="2019-12" db="UniProtKB">
        <authorList>
            <consortium name="WormBaseParasite"/>
        </authorList>
    </citation>
    <scope>IDENTIFICATION</scope>
</reference>
<evidence type="ECO:0000313" key="2">
    <source>
        <dbReference type="WBParaSite" id="TMUE_1000002901.1"/>
    </source>
</evidence>
<sequence length="182" mass="20801">MSDESFAIRFLQDKGMLHRERYCDSQRCFHAQCGKQASLCGGIWFEDKDAANPNLRIQILSPRLQAGYWNLRGPLPSCTVGAIRIPQSRSVIGAWDARRNSHNVRIVEGIVANSPPEQLLHIFDLSRFKKQHDSIARFVKPTAEDFAEYSKLMKEHNEALMKLGDGCSGLYDQYYRELERPG</sequence>
<protein>
    <submittedName>
        <fullName evidence="2">Uncharacterized protein</fullName>
    </submittedName>
</protein>
<dbReference type="AlphaFoldDB" id="A0A5S6Q6I8"/>
<dbReference type="Proteomes" id="UP000046395">
    <property type="component" value="Unassembled WGS sequence"/>
</dbReference>
<organism evidence="1 2">
    <name type="scientific">Trichuris muris</name>
    <name type="common">Mouse whipworm</name>
    <dbReference type="NCBI Taxonomy" id="70415"/>
    <lineage>
        <taxon>Eukaryota</taxon>
        <taxon>Metazoa</taxon>
        <taxon>Ecdysozoa</taxon>
        <taxon>Nematoda</taxon>
        <taxon>Enoplea</taxon>
        <taxon>Dorylaimia</taxon>
        <taxon>Trichinellida</taxon>
        <taxon>Trichuridae</taxon>
        <taxon>Trichuris</taxon>
    </lineage>
</organism>
<dbReference type="WBParaSite" id="TMUE_1000002901.1">
    <property type="protein sequence ID" value="TMUE_1000002901.1"/>
    <property type="gene ID" value="WBGene00292993"/>
</dbReference>